<reference evidence="1 2" key="1">
    <citation type="submission" date="2013-11" db="EMBL/GenBank/DDBJ databases">
        <title>Metagenomic analysis of a methanogenic consortium involved in long chain n-alkane degradation.</title>
        <authorList>
            <person name="Davidova I.A."/>
            <person name="Callaghan A.V."/>
            <person name="Wawrik B."/>
            <person name="Pruitt S."/>
            <person name="Marks C."/>
            <person name="Duncan K.E."/>
            <person name="Suflita J.M."/>
        </authorList>
    </citation>
    <scope>NUCLEOTIDE SEQUENCE [LARGE SCALE GENOMIC DNA]</scope>
    <source>
        <strain evidence="1 2">SPR</strain>
    </source>
</reference>
<dbReference type="Proteomes" id="UP000032233">
    <property type="component" value="Unassembled WGS sequence"/>
</dbReference>
<dbReference type="EMBL" id="AZAC01000011">
    <property type="protein sequence ID" value="KIX14427.1"/>
    <property type="molecule type" value="Genomic_DNA"/>
</dbReference>
<evidence type="ECO:0000313" key="2">
    <source>
        <dbReference type="Proteomes" id="UP000032233"/>
    </source>
</evidence>
<protein>
    <submittedName>
        <fullName evidence="1">Uncharacterized protein</fullName>
    </submittedName>
</protein>
<dbReference type="AlphaFoldDB" id="A0A0D2GHT8"/>
<organism evidence="1 2">
    <name type="scientific">Dethiosulfatarculus sandiegensis</name>
    <dbReference type="NCBI Taxonomy" id="1429043"/>
    <lineage>
        <taxon>Bacteria</taxon>
        <taxon>Pseudomonadati</taxon>
        <taxon>Thermodesulfobacteriota</taxon>
        <taxon>Desulfarculia</taxon>
        <taxon>Desulfarculales</taxon>
        <taxon>Desulfarculaceae</taxon>
        <taxon>Dethiosulfatarculus</taxon>
    </lineage>
</organism>
<accession>A0A0D2GHT8</accession>
<gene>
    <name evidence="1" type="ORF">X474_09830</name>
</gene>
<proteinExistence type="predicted"/>
<evidence type="ECO:0000313" key="1">
    <source>
        <dbReference type="EMBL" id="KIX14427.1"/>
    </source>
</evidence>
<name>A0A0D2GHT8_9BACT</name>
<sequence length="184" mass="20579">MEKHPRTQIRERLAALLSTPFGPTENLVYPTCALDRVYTSRFLELNQTGFPYALITDEQETVLTPESDLPLRELLVIIACTHKAANGSLVDEMLDHFALDAESLIAHDSHLGDLAVSSQYRGMKKEHQTDEQGVIGCLRLDFRIQYCPVPRLLPSLQDFLKWHGHYSQADTAGAADLVELPPPA</sequence>
<keyword evidence="2" id="KW-1185">Reference proteome</keyword>
<dbReference type="STRING" id="1429043.X474_09830"/>
<comment type="caution">
    <text evidence="1">The sequence shown here is derived from an EMBL/GenBank/DDBJ whole genome shotgun (WGS) entry which is preliminary data.</text>
</comment>
<dbReference type="InParanoid" id="A0A0D2GHT8"/>
<dbReference type="RefSeq" id="WP_044348187.1">
    <property type="nucleotide sequence ID" value="NZ_AZAC01000011.1"/>
</dbReference>